<name>A0A2M6Z2A0_9BACT</name>
<protein>
    <recommendedName>
        <fullName evidence="4">Phage holin family protein</fullName>
    </recommendedName>
</protein>
<dbReference type="AlphaFoldDB" id="A0A2M6Z2A0"/>
<keyword evidence="1" id="KW-0812">Transmembrane</keyword>
<evidence type="ECO:0000313" key="3">
    <source>
        <dbReference type="Proteomes" id="UP000228777"/>
    </source>
</evidence>
<reference evidence="3" key="1">
    <citation type="submission" date="2017-09" db="EMBL/GenBank/DDBJ databases">
        <title>Depth-based differentiation of microbial function through sediment-hosted aquifers and enrichment of novel symbionts in the deep terrestrial subsurface.</title>
        <authorList>
            <person name="Probst A.J."/>
            <person name="Ladd B."/>
            <person name="Jarett J.K."/>
            <person name="Geller-Mcgrath D.E."/>
            <person name="Sieber C.M.K."/>
            <person name="Emerson J.B."/>
            <person name="Anantharaman K."/>
            <person name="Thomas B.C."/>
            <person name="Malmstrom R."/>
            <person name="Stieglmeier M."/>
            <person name="Klingl A."/>
            <person name="Woyke T."/>
            <person name="Ryan C.M."/>
            <person name="Banfield J.F."/>
        </authorList>
    </citation>
    <scope>NUCLEOTIDE SEQUENCE [LARGE SCALE GENOMIC DNA]</scope>
</reference>
<dbReference type="PANTHER" id="PTHR37309:SF1">
    <property type="entry name" value="SLR0284 PROTEIN"/>
    <property type="match status" value="1"/>
</dbReference>
<proteinExistence type="predicted"/>
<organism evidence="2 3">
    <name type="scientific">bacterium (Candidatus Gribaldobacteria) CG07_land_8_20_14_0_80_33_18</name>
    <dbReference type="NCBI Taxonomy" id="2014272"/>
    <lineage>
        <taxon>Bacteria</taxon>
        <taxon>Candidatus Gribaldobacteria</taxon>
    </lineage>
</organism>
<keyword evidence="1" id="KW-1133">Transmembrane helix</keyword>
<feature type="transmembrane region" description="Helical" evidence="1">
    <location>
        <begin position="5"/>
        <end position="25"/>
    </location>
</feature>
<comment type="caution">
    <text evidence="2">The sequence shown here is derived from an EMBL/GenBank/DDBJ whole genome shotgun (WGS) entry which is preliminary data.</text>
</comment>
<evidence type="ECO:0000313" key="2">
    <source>
        <dbReference type="EMBL" id="PIU46506.1"/>
    </source>
</evidence>
<evidence type="ECO:0000256" key="1">
    <source>
        <dbReference type="SAM" id="Phobius"/>
    </source>
</evidence>
<sequence>MIRLFWYIILGTLGIYIAILFIPGVQINGEIYSFGWSKILFLSGLVLGLLNFFIKPIISLITFPLRILTLGLFSLAIEMGMVFIVDTVFPELIIPGLAGLFWTSIIVWLLGFAVPKKDKIKAIE</sequence>
<feature type="transmembrane region" description="Helical" evidence="1">
    <location>
        <begin position="65"/>
        <end position="86"/>
    </location>
</feature>
<accession>A0A2M6Z2A0</accession>
<evidence type="ECO:0008006" key="4">
    <source>
        <dbReference type="Google" id="ProtNLM"/>
    </source>
</evidence>
<dbReference type="InterPro" id="IPR007165">
    <property type="entry name" value="Phage_holin_4_2"/>
</dbReference>
<dbReference type="EMBL" id="PEWP01000047">
    <property type="protein sequence ID" value="PIU46506.1"/>
    <property type="molecule type" value="Genomic_DNA"/>
</dbReference>
<keyword evidence="1" id="KW-0472">Membrane</keyword>
<dbReference type="Pfam" id="PF04020">
    <property type="entry name" value="Phage_holin_4_2"/>
    <property type="match status" value="1"/>
</dbReference>
<feature type="transmembrane region" description="Helical" evidence="1">
    <location>
        <begin position="31"/>
        <end position="53"/>
    </location>
</feature>
<dbReference type="PANTHER" id="PTHR37309">
    <property type="entry name" value="SLR0284 PROTEIN"/>
    <property type="match status" value="1"/>
</dbReference>
<feature type="transmembrane region" description="Helical" evidence="1">
    <location>
        <begin position="92"/>
        <end position="114"/>
    </location>
</feature>
<gene>
    <name evidence="2" type="ORF">COS93_02360</name>
</gene>
<dbReference type="Proteomes" id="UP000228777">
    <property type="component" value="Unassembled WGS sequence"/>
</dbReference>